<evidence type="ECO:0000313" key="1">
    <source>
        <dbReference type="EMBL" id="MEK0086053.1"/>
    </source>
</evidence>
<dbReference type="EMBL" id="JBBLZC010000042">
    <property type="protein sequence ID" value="MEK0086053.1"/>
    <property type="molecule type" value="Genomic_DNA"/>
</dbReference>
<gene>
    <name evidence="1" type="ORF">U1T56_23090</name>
</gene>
<keyword evidence="1" id="KW-0808">Transferase</keyword>
<dbReference type="PANTHER" id="PTHR45947">
    <property type="entry name" value="SULFOQUINOVOSYL TRANSFERASE SQD2"/>
    <property type="match status" value="1"/>
</dbReference>
<dbReference type="Pfam" id="PF13692">
    <property type="entry name" value="Glyco_trans_1_4"/>
    <property type="match status" value="1"/>
</dbReference>
<dbReference type="InterPro" id="IPR050194">
    <property type="entry name" value="Glycosyltransferase_grp1"/>
</dbReference>
<proteinExistence type="predicted"/>
<reference evidence="1 2" key="1">
    <citation type="submission" date="2024-01" db="EMBL/GenBank/DDBJ databases">
        <title>Multi-omics insights into the function and evolution of sodium benzoate biodegradation pathways in Benzoatithermus flavus gen. nov., sp. nov. from hot spring.</title>
        <authorList>
            <person name="Hu C.-J."/>
            <person name="Li W.-J."/>
        </authorList>
    </citation>
    <scope>NUCLEOTIDE SEQUENCE [LARGE SCALE GENOMIC DNA]</scope>
    <source>
        <strain evidence="1 2">SYSU G07066</strain>
    </source>
</reference>
<sequence length="420" mass="44495">MTTTRFDPARVAVAQLGARMHYAVPRLLHAAGRLERLFTDSYAGDKPRLARALAALPRPLRPRALARWLGRNEPALPGGKVTSFELLGLACAARKAGARNDAARFRLWAEEAARFNAAVLAHGLGAAGTVWGYSSAALELFAAAAAEGRRCVLEQVILPSRLQARLLAAEAARWPGWQEVESTIAGLLRHAEREAEEWRLATRVVAGSAFVVEGLASLGVDPGKCRIVPYGVDSGRFRRRPVPRPRRPGEPLRVLFAGEVGLRKGAPYLLEALRRLGPGRVQGRFAGTVALKPERLAPYHEVAAFLGPVPRPGMIALYDWADVFVLPSLFEGSATVTYEALACGVPVVCTPATGSIVRAGVDGAIVPAGSLEALAAVLAALADGDLAFPAPGRDHPLGDLDAYGRGLLAVLDELVPGAAP</sequence>
<protein>
    <submittedName>
        <fullName evidence="1">Glycosyltransferase family 4 protein</fullName>
        <ecNumber evidence="1">2.4.-.-</ecNumber>
    </submittedName>
</protein>
<comment type="caution">
    <text evidence="1">The sequence shown here is derived from an EMBL/GenBank/DDBJ whole genome shotgun (WGS) entry which is preliminary data.</text>
</comment>
<keyword evidence="2" id="KW-1185">Reference proteome</keyword>
<name>A0ABU8XXW2_9PROT</name>
<dbReference type="CDD" id="cd03801">
    <property type="entry name" value="GT4_PimA-like"/>
    <property type="match status" value="1"/>
</dbReference>
<dbReference type="Gene3D" id="3.40.50.2000">
    <property type="entry name" value="Glycogen Phosphorylase B"/>
    <property type="match status" value="2"/>
</dbReference>
<dbReference type="EC" id="2.4.-.-" evidence="1"/>
<accession>A0ABU8XXW2</accession>
<keyword evidence="1" id="KW-0328">Glycosyltransferase</keyword>
<dbReference type="PANTHER" id="PTHR45947:SF3">
    <property type="entry name" value="SULFOQUINOVOSYL TRANSFERASE SQD2"/>
    <property type="match status" value="1"/>
</dbReference>
<evidence type="ECO:0000313" key="2">
    <source>
        <dbReference type="Proteomes" id="UP001375743"/>
    </source>
</evidence>
<organism evidence="1 2">
    <name type="scientific">Benzoatithermus flavus</name>
    <dbReference type="NCBI Taxonomy" id="3108223"/>
    <lineage>
        <taxon>Bacteria</taxon>
        <taxon>Pseudomonadati</taxon>
        <taxon>Pseudomonadota</taxon>
        <taxon>Alphaproteobacteria</taxon>
        <taxon>Geminicoccales</taxon>
        <taxon>Geminicoccaceae</taxon>
        <taxon>Benzoatithermus</taxon>
    </lineage>
</organism>
<dbReference type="RefSeq" id="WP_418161897.1">
    <property type="nucleotide sequence ID" value="NZ_JBBLZC010000042.1"/>
</dbReference>
<dbReference type="SUPFAM" id="SSF53756">
    <property type="entry name" value="UDP-Glycosyltransferase/glycogen phosphorylase"/>
    <property type="match status" value="1"/>
</dbReference>
<dbReference type="GO" id="GO:0016757">
    <property type="term" value="F:glycosyltransferase activity"/>
    <property type="evidence" value="ECO:0007669"/>
    <property type="project" value="UniProtKB-KW"/>
</dbReference>
<dbReference type="Proteomes" id="UP001375743">
    <property type="component" value="Unassembled WGS sequence"/>
</dbReference>